<reference evidence="2" key="2">
    <citation type="submission" date="2015-03" db="EMBL/GenBank/DDBJ databases">
        <title>The genome and structure of Sinorhizobium meliloti phage phiM9.</title>
        <authorList>
            <person name="Johnson M.C."/>
            <person name="Tatum K.B."/>
            <person name="Lynn J.S."/>
            <person name="Brewer T.E."/>
            <person name="Washburn B.K."/>
            <person name="Stroupe M.E."/>
            <person name="Jones K.M."/>
        </authorList>
    </citation>
    <scope>NUCLEOTIDE SEQUENCE [LARGE SCALE GENOMIC DNA]</scope>
</reference>
<accession>A0A0F6TGR4</accession>
<sequence>MSKKIDRVIIEIVRRCSPVLYLKAVEEVTGISMAEPIAKENEKIQEEFKRDLIIPKEVE</sequence>
<gene>
    <name evidence="1" type="ORF">Sm_phiM9_234</name>
</gene>
<protein>
    <submittedName>
        <fullName evidence="1">Uncharacterized protein</fullName>
    </submittedName>
</protein>
<dbReference type="GeneID" id="26517913"/>
<evidence type="ECO:0000313" key="2">
    <source>
        <dbReference type="Proteomes" id="UP000033804"/>
    </source>
</evidence>
<proteinExistence type="predicted"/>
<keyword evidence="2" id="KW-1185">Reference proteome</keyword>
<dbReference type="EMBL" id="KP881232">
    <property type="protein sequence ID" value="AKE44861.1"/>
    <property type="molecule type" value="Genomic_DNA"/>
</dbReference>
<evidence type="ECO:0000313" key="1">
    <source>
        <dbReference type="EMBL" id="AKE44861.1"/>
    </source>
</evidence>
<name>A0A0F6TGR4_9CAUD</name>
<reference evidence="1 2" key="1">
    <citation type="journal article" date="2015" name="J. Virol.">
        <title>Sinorhizobium meliloti Phage ?M9 Defines a New Group of T4 Superfamily Phages with Unusual Genomic Features but a Common T=16 Capsid.</title>
        <authorList>
            <person name="Johnson M.C."/>
            <person name="Tatum K.B."/>
            <person name="Lynn J.S."/>
            <person name="Brewer T.E."/>
            <person name="Lu S."/>
            <person name="Washburn B.K."/>
            <person name="Stroupe M.E."/>
            <person name="Jones K.M."/>
        </authorList>
    </citation>
    <scope>NUCLEOTIDE SEQUENCE [LARGE SCALE GENOMIC DNA]</scope>
</reference>
<dbReference type="KEGG" id="vg:26517913"/>
<organism evidence="1 2">
    <name type="scientific">Sinorhizobium phage phiM9</name>
    <dbReference type="NCBI Taxonomy" id="1636182"/>
    <lineage>
        <taxon>Viruses</taxon>
        <taxon>Duplodnaviria</taxon>
        <taxon>Heunggongvirae</taxon>
        <taxon>Uroviricota</taxon>
        <taxon>Caudoviricetes</taxon>
        <taxon>Pootjesviridae</taxon>
        <taxon>Emnonavirus</taxon>
        <taxon>Emnonavirus phiM9</taxon>
    </lineage>
</organism>
<dbReference type="RefSeq" id="YP_009189615.1">
    <property type="nucleotide sequence ID" value="NC_028676.1"/>
</dbReference>
<dbReference type="Proteomes" id="UP000033804">
    <property type="component" value="Segment"/>
</dbReference>